<name>A0A1Z4KGN6_ANAVA</name>
<dbReference type="AlphaFoldDB" id="A0A1Z4KGN6"/>
<dbReference type="EMBL" id="AP018216">
    <property type="protein sequence ID" value="BAY68132.1"/>
    <property type="molecule type" value="Genomic_DNA"/>
</dbReference>
<evidence type="ECO:0008006" key="4">
    <source>
        <dbReference type="Google" id="ProtNLM"/>
    </source>
</evidence>
<keyword evidence="1" id="KW-0812">Transmembrane</keyword>
<feature type="transmembrane region" description="Helical" evidence="1">
    <location>
        <begin position="20"/>
        <end position="45"/>
    </location>
</feature>
<organism evidence="2 3">
    <name type="scientific">Trichormus variabilis NIES-23</name>
    <dbReference type="NCBI Taxonomy" id="1973479"/>
    <lineage>
        <taxon>Bacteria</taxon>
        <taxon>Bacillati</taxon>
        <taxon>Cyanobacteriota</taxon>
        <taxon>Cyanophyceae</taxon>
        <taxon>Nostocales</taxon>
        <taxon>Nostocaceae</taxon>
        <taxon>Trichormus</taxon>
    </lineage>
</organism>
<dbReference type="Proteomes" id="UP000217507">
    <property type="component" value="Chromosome"/>
</dbReference>
<sequence length="46" mass="4833">MSDLNRGIMKFEGADSPKVVTVSTVLLLGAIAGLIIWALQAAYALN</sequence>
<evidence type="ECO:0000313" key="2">
    <source>
        <dbReference type="EMBL" id="BAY68132.1"/>
    </source>
</evidence>
<keyword evidence="1" id="KW-1133">Transmembrane helix</keyword>
<protein>
    <recommendedName>
        <fullName evidence="4">RNA polymerase subunit sigma</fullName>
    </recommendedName>
</protein>
<accession>A0A1Z4KGN6</accession>
<keyword evidence="1" id="KW-0472">Membrane</keyword>
<proteinExistence type="predicted"/>
<gene>
    <name evidence="2" type="ORF">NIES23_09160</name>
</gene>
<evidence type="ECO:0000256" key="1">
    <source>
        <dbReference type="SAM" id="Phobius"/>
    </source>
</evidence>
<reference evidence="2 3" key="1">
    <citation type="submission" date="2017-06" db="EMBL/GenBank/DDBJ databases">
        <title>Genome sequencing of cyanobaciteial culture collection at National Institute for Environmental Studies (NIES).</title>
        <authorList>
            <person name="Hirose Y."/>
            <person name="Shimura Y."/>
            <person name="Fujisawa T."/>
            <person name="Nakamura Y."/>
            <person name="Kawachi M."/>
        </authorList>
    </citation>
    <scope>NUCLEOTIDE SEQUENCE [LARGE SCALE GENOMIC DNA]</scope>
    <source>
        <strain evidence="2 3">NIES-23</strain>
    </source>
</reference>
<evidence type="ECO:0000313" key="3">
    <source>
        <dbReference type="Proteomes" id="UP000217507"/>
    </source>
</evidence>